<sequence length="438" mass="50245">MSSQISLQSYCIDLAEECLQSGPQLAVILNEEDNDSPISGRHRKARDISDIIDPFRSDVKMWQCDLECNNPAYFHSKTQFYSPSASTSQPNLNQINIQENSQLQLDICRCPSFGEGFANFSPRSFFEDTTVHNILNRERFDNQSLNIFPESQFECDSDGIILNSNNQDYLSFEPGSPKRFQQQLAVFPEQNCLSSSYLDMRPTAQTNADSYNTLNENNQLIEVGARQININRIQTPFTIPPLTQPVIQFNKKGRPPKIRSLSKLPEPMLLRGIFRKILRLFGDSKVDSQRGKLQRIEVEGQMFQVAFAEVMGLDKAGYKEFAQRFKNIPCGKIGKQKPSFEWEECSIIWDACYRTGTVTIQAFFENDLLRLIFETAYPYLCIANHEANILRSHSNASKDLTPNQISKHKEIKQMGYLNTLQVLCQKYREIVPKIVEEQ</sequence>
<gene>
    <name evidence="1" type="ORF">FGO68_gene14873</name>
</gene>
<dbReference type="Proteomes" id="UP000785679">
    <property type="component" value="Unassembled WGS sequence"/>
</dbReference>
<name>A0A8J8NRM5_HALGN</name>
<protein>
    <submittedName>
        <fullName evidence="1">Uncharacterized protein</fullName>
    </submittedName>
</protein>
<reference evidence="1" key="1">
    <citation type="submission" date="2019-06" db="EMBL/GenBank/DDBJ databases">
        <authorList>
            <person name="Zheng W."/>
        </authorList>
    </citation>
    <scope>NUCLEOTIDE SEQUENCE</scope>
    <source>
        <strain evidence="1">QDHG01</strain>
    </source>
</reference>
<dbReference type="AlphaFoldDB" id="A0A8J8NRM5"/>
<organism evidence="1 2">
    <name type="scientific">Halteria grandinella</name>
    <dbReference type="NCBI Taxonomy" id="5974"/>
    <lineage>
        <taxon>Eukaryota</taxon>
        <taxon>Sar</taxon>
        <taxon>Alveolata</taxon>
        <taxon>Ciliophora</taxon>
        <taxon>Intramacronucleata</taxon>
        <taxon>Spirotrichea</taxon>
        <taxon>Stichotrichia</taxon>
        <taxon>Sporadotrichida</taxon>
        <taxon>Halteriidae</taxon>
        <taxon>Halteria</taxon>
    </lineage>
</organism>
<evidence type="ECO:0000313" key="1">
    <source>
        <dbReference type="EMBL" id="TNV80307.1"/>
    </source>
</evidence>
<evidence type="ECO:0000313" key="2">
    <source>
        <dbReference type="Proteomes" id="UP000785679"/>
    </source>
</evidence>
<keyword evidence="2" id="KW-1185">Reference proteome</keyword>
<comment type="caution">
    <text evidence="1">The sequence shown here is derived from an EMBL/GenBank/DDBJ whole genome shotgun (WGS) entry which is preliminary data.</text>
</comment>
<dbReference type="EMBL" id="RRYP01007690">
    <property type="protein sequence ID" value="TNV80307.1"/>
    <property type="molecule type" value="Genomic_DNA"/>
</dbReference>
<accession>A0A8J8NRM5</accession>
<dbReference type="OrthoDB" id="3229374at2759"/>
<proteinExistence type="predicted"/>